<dbReference type="Pfam" id="PF02518">
    <property type="entry name" value="HATPase_c"/>
    <property type="match status" value="1"/>
</dbReference>
<dbReference type="PANTHER" id="PTHR45436">
    <property type="entry name" value="SENSOR HISTIDINE KINASE YKOH"/>
    <property type="match status" value="1"/>
</dbReference>
<dbReference type="InterPro" id="IPR036890">
    <property type="entry name" value="HATPase_C_sf"/>
</dbReference>
<protein>
    <recommendedName>
        <fullName evidence="3">histidine kinase</fullName>
        <ecNumber evidence="3">2.7.13.3</ecNumber>
    </recommendedName>
</protein>
<comment type="catalytic activity">
    <reaction evidence="1">
        <text>ATP + protein L-histidine = ADP + protein N-phospho-L-histidine.</text>
        <dbReference type="EC" id="2.7.13.3"/>
    </reaction>
</comment>
<gene>
    <name evidence="13" type="ORF">GLS40_00985</name>
</gene>
<dbReference type="CDD" id="cd00082">
    <property type="entry name" value="HisKA"/>
    <property type="match status" value="1"/>
</dbReference>
<evidence type="ECO:0000256" key="5">
    <source>
        <dbReference type="ARBA" id="ARBA00022679"/>
    </source>
</evidence>
<name>A0A844WAA0_9RHOB</name>
<dbReference type="PROSITE" id="PS50109">
    <property type="entry name" value="HIS_KIN"/>
    <property type="match status" value="1"/>
</dbReference>
<keyword evidence="9" id="KW-0902">Two-component regulatory system</keyword>
<keyword evidence="14" id="KW-1185">Reference proteome</keyword>
<keyword evidence="7" id="KW-0418">Kinase</keyword>
<dbReference type="Gene3D" id="1.10.287.130">
    <property type="match status" value="1"/>
</dbReference>
<dbReference type="PANTHER" id="PTHR45436:SF1">
    <property type="entry name" value="SENSOR PROTEIN QSEC"/>
    <property type="match status" value="1"/>
</dbReference>
<keyword evidence="10" id="KW-0472">Membrane</keyword>
<evidence type="ECO:0000256" key="8">
    <source>
        <dbReference type="ARBA" id="ARBA00022989"/>
    </source>
</evidence>
<evidence type="ECO:0000256" key="4">
    <source>
        <dbReference type="ARBA" id="ARBA00022553"/>
    </source>
</evidence>
<evidence type="ECO:0000256" key="9">
    <source>
        <dbReference type="ARBA" id="ARBA00023012"/>
    </source>
</evidence>
<evidence type="ECO:0000313" key="14">
    <source>
        <dbReference type="Proteomes" id="UP000443843"/>
    </source>
</evidence>
<dbReference type="SMART" id="SM00388">
    <property type="entry name" value="HisKA"/>
    <property type="match status" value="1"/>
</dbReference>
<keyword evidence="6 10" id="KW-0812">Transmembrane</keyword>
<dbReference type="GO" id="GO:0000155">
    <property type="term" value="F:phosphorelay sensor kinase activity"/>
    <property type="evidence" value="ECO:0007669"/>
    <property type="project" value="InterPro"/>
</dbReference>
<dbReference type="SUPFAM" id="SSF47384">
    <property type="entry name" value="Homodimeric domain of signal transducing histidine kinase"/>
    <property type="match status" value="1"/>
</dbReference>
<comment type="caution">
    <text evidence="13">The sequence shown here is derived from an EMBL/GenBank/DDBJ whole genome shotgun (WGS) entry which is preliminary data.</text>
</comment>
<evidence type="ECO:0000256" key="1">
    <source>
        <dbReference type="ARBA" id="ARBA00000085"/>
    </source>
</evidence>
<evidence type="ECO:0000259" key="11">
    <source>
        <dbReference type="PROSITE" id="PS50109"/>
    </source>
</evidence>
<feature type="transmembrane region" description="Helical" evidence="10">
    <location>
        <begin position="170"/>
        <end position="193"/>
    </location>
</feature>
<accession>A0A844WAA0</accession>
<keyword evidence="5" id="KW-0808">Transferase</keyword>
<dbReference type="InterPro" id="IPR003661">
    <property type="entry name" value="HisK_dim/P_dom"/>
</dbReference>
<keyword evidence="4" id="KW-0597">Phosphoprotein</keyword>
<dbReference type="InterPro" id="IPR005467">
    <property type="entry name" value="His_kinase_dom"/>
</dbReference>
<evidence type="ECO:0000256" key="7">
    <source>
        <dbReference type="ARBA" id="ARBA00022777"/>
    </source>
</evidence>
<dbReference type="InterPro" id="IPR050428">
    <property type="entry name" value="TCS_sensor_his_kinase"/>
</dbReference>
<feature type="transmembrane region" description="Helical" evidence="10">
    <location>
        <begin position="16"/>
        <end position="39"/>
    </location>
</feature>
<dbReference type="PROSITE" id="PS50885">
    <property type="entry name" value="HAMP"/>
    <property type="match status" value="1"/>
</dbReference>
<dbReference type="SMART" id="SM00387">
    <property type="entry name" value="HATPase_c"/>
    <property type="match status" value="1"/>
</dbReference>
<dbReference type="InterPro" id="IPR036097">
    <property type="entry name" value="HisK_dim/P_sf"/>
</dbReference>
<dbReference type="GO" id="GO:0005886">
    <property type="term" value="C:plasma membrane"/>
    <property type="evidence" value="ECO:0007669"/>
    <property type="project" value="TreeGrafter"/>
</dbReference>
<evidence type="ECO:0000256" key="10">
    <source>
        <dbReference type="SAM" id="Phobius"/>
    </source>
</evidence>
<dbReference type="RefSeq" id="WP_160380734.1">
    <property type="nucleotide sequence ID" value="NZ_WNXQ01000001.1"/>
</dbReference>
<evidence type="ECO:0000256" key="2">
    <source>
        <dbReference type="ARBA" id="ARBA00004370"/>
    </source>
</evidence>
<comment type="subcellular location">
    <subcellularLocation>
        <location evidence="2">Membrane</location>
    </subcellularLocation>
</comment>
<dbReference type="SUPFAM" id="SSF55874">
    <property type="entry name" value="ATPase domain of HSP90 chaperone/DNA topoisomerase II/histidine kinase"/>
    <property type="match status" value="1"/>
</dbReference>
<feature type="domain" description="HAMP" evidence="12">
    <location>
        <begin position="190"/>
        <end position="241"/>
    </location>
</feature>
<dbReference type="EMBL" id="WNXQ01000001">
    <property type="protein sequence ID" value="MWB76592.1"/>
    <property type="molecule type" value="Genomic_DNA"/>
</dbReference>
<keyword evidence="8 10" id="KW-1133">Transmembrane helix</keyword>
<reference evidence="13 14" key="1">
    <citation type="submission" date="2019-11" db="EMBL/GenBank/DDBJ databases">
        <title>Pseudooceanicola pacifica sp. nov., isolated from deep-sea sediment of the Pacific Ocean.</title>
        <authorList>
            <person name="Lyu L."/>
        </authorList>
    </citation>
    <scope>NUCLEOTIDE SEQUENCE [LARGE SCALE GENOMIC DNA]</scope>
    <source>
        <strain evidence="13 14">216_PA32_1</strain>
    </source>
</reference>
<feature type="domain" description="Histidine kinase" evidence="11">
    <location>
        <begin position="249"/>
        <end position="458"/>
    </location>
</feature>
<evidence type="ECO:0000259" key="12">
    <source>
        <dbReference type="PROSITE" id="PS50885"/>
    </source>
</evidence>
<dbReference type="AlphaFoldDB" id="A0A844WAA0"/>
<evidence type="ECO:0000313" key="13">
    <source>
        <dbReference type="EMBL" id="MWB76592.1"/>
    </source>
</evidence>
<evidence type="ECO:0000256" key="6">
    <source>
        <dbReference type="ARBA" id="ARBA00022692"/>
    </source>
</evidence>
<dbReference type="InterPro" id="IPR013727">
    <property type="entry name" value="2CSK_N"/>
</dbReference>
<dbReference type="Gene3D" id="3.30.565.10">
    <property type="entry name" value="Histidine kinase-like ATPase, C-terminal domain"/>
    <property type="match status" value="1"/>
</dbReference>
<organism evidence="13 14">
    <name type="scientific">Pseudooceanicola pacificus</name>
    <dbReference type="NCBI Taxonomy" id="2676438"/>
    <lineage>
        <taxon>Bacteria</taxon>
        <taxon>Pseudomonadati</taxon>
        <taxon>Pseudomonadota</taxon>
        <taxon>Alphaproteobacteria</taxon>
        <taxon>Rhodobacterales</taxon>
        <taxon>Paracoccaceae</taxon>
        <taxon>Pseudooceanicola</taxon>
    </lineage>
</organism>
<dbReference type="Proteomes" id="UP000443843">
    <property type="component" value="Unassembled WGS sequence"/>
</dbReference>
<dbReference type="InterPro" id="IPR003660">
    <property type="entry name" value="HAMP_dom"/>
</dbReference>
<sequence length="462" mass="48201">MAEAGTLRAPSLTGRIAVAVAVLLLAGGVIVSVAAFAYGRQAAQEAYDRLLVGAANDIAASISAGQNGLEVAVPVSAFQLLGLAANDRVAYRVLDTRGEVLTGYDDLPEPPRRPLGGVVFYDADFLGEPARYAAVTRRFAERDLSGTVEVIVGQTLLARRAFAFDITRRALLVLAGVGIAMVMLAAVVVRTALGPLDRLEQAIAARDPHDLTPVDTDVPREAQAMVRALNGFMGRIDQQLASMRNLISDAAHQLRTPVAALRAQADLAAGEPDPDRRDAIVARIHSRTKDLGHLLDQMLARALVIHRAESARRELVDLRDIALEVAEAGDHALISPGVEVALQVGESPVPALADALSLSEAVKNLLNNAVRHGQSPVRIGAGVEAGRACIWVVDSGAGPDAALMAQLGARFAGESARGGGSGLGLSIAAAVARACHGELRLDRGAEGFRAAILLPLAPEAVS</sequence>
<dbReference type="EC" id="2.7.13.3" evidence="3"/>
<dbReference type="InterPro" id="IPR003594">
    <property type="entry name" value="HATPase_dom"/>
</dbReference>
<dbReference type="Pfam" id="PF08521">
    <property type="entry name" value="2CSK_N"/>
    <property type="match status" value="1"/>
</dbReference>
<dbReference type="Pfam" id="PF00512">
    <property type="entry name" value="HisKA"/>
    <property type="match status" value="1"/>
</dbReference>
<evidence type="ECO:0000256" key="3">
    <source>
        <dbReference type="ARBA" id="ARBA00012438"/>
    </source>
</evidence>
<proteinExistence type="predicted"/>